<evidence type="ECO:0000313" key="9">
    <source>
        <dbReference type="EMBL" id="QIW52750.1"/>
    </source>
</evidence>
<evidence type="ECO:0000256" key="3">
    <source>
        <dbReference type="ARBA" id="ARBA00022729"/>
    </source>
</evidence>
<keyword evidence="1" id="KW-0134">Cell wall</keyword>
<keyword evidence="7" id="KW-1133">Transmembrane helix</keyword>
<keyword evidence="7" id="KW-0472">Membrane</keyword>
<feature type="compositionally biased region" description="Low complexity" evidence="6">
    <location>
        <begin position="1"/>
        <end position="15"/>
    </location>
</feature>
<dbReference type="InterPro" id="IPR009459">
    <property type="entry name" value="MucBP_dom"/>
</dbReference>
<evidence type="ECO:0000256" key="6">
    <source>
        <dbReference type="SAM" id="MobiDB-lite"/>
    </source>
</evidence>
<proteinExistence type="predicted"/>
<evidence type="ECO:0000256" key="1">
    <source>
        <dbReference type="ARBA" id="ARBA00022512"/>
    </source>
</evidence>
<evidence type="ECO:0000256" key="4">
    <source>
        <dbReference type="ARBA" id="ARBA00022737"/>
    </source>
</evidence>
<dbReference type="Gene3D" id="3.10.20.320">
    <property type="entry name" value="Putative peptidoglycan bound protein (lpxtg motif)"/>
    <property type="match status" value="1"/>
</dbReference>
<feature type="compositionally biased region" description="Low complexity" evidence="6">
    <location>
        <begin position="22"/>
        <end position="115"/>
    </location>
</feature>
<dbReference type="Pfam" id="PF06458">
    <property type="entry name" value="MucBP"/>
    <property type="match status" value="1"/>
</dbReference>
<feature type="region of interest" description="Disordered" evidence="6">
    <location>
        <begin position="1"/>
        <end position="121"/>
    </location>
</feature>
<dbReference type="Gene3D" id="2.60.40.4300">
    <property type="match status" value="5"/>
</dbReference>
<dbReference type="Pfam" id="PF00746">
    <property type="entry name" value="Gram_pos_anchor"/>
    <property type="match status" value="1"/>
</dbReference>
<keyword evidence="7" id="KW-0812">Transmembrane</keyword>
<reference evidence="9 10" key="1">
    <citation type="submission" date="2019-12" db="EMBL/GenBank/DDBJ databases">
        <title>Whole genome sequences of Lactococcus raffinolactis strains isolated from sewage.</title>
        <authorList>
            <person name="Ybazeta G."/>
            <person name="Ross M."/>
            <person name="Brabant-Kirwan D."/>
            <person name="Saleh M."/>
            <person name="Dillon J.A."/>
            <person name="Splinter K."/>
            <person name="Nokhbeh R."/>
        </authorList>
    </citation>
    <scope>NUCLEOTIDE SEQUENCE [LARGE SCALE GENOMIC DNA]</scope>
    <source>
        <strain evidence="9 10">Lr_19_5</strain>
    </source>
</reference>
<organism evidence="9 10">
    <name type="scientific">Pseudolactococcus raffinolactis</name>
    <dbReference type="NCBI Taxonomy" id="1366"/>
    <lineage>
        <taxon>Bacteria</taxon>
        <taxon>Bacillati</taxon>
        <taxon>Bacillota</taxon>
        <taxon>Bacilli</taxon>
        <taxon>Lactobacillales</taxon>
        <taxon>Streptococcaceae</taxon>
        <taxon>Pseudolactococcus</taxon>
    </lineage>
</organism>
<accession>A0A6H0U985</accession>
<dbReference type="EMBL" id="CP047616">
    <property type="protein sequence ID" value="QIW52750.1"/>
    <property type="molecule type" value="Genomic_DNA"/>
</dbReference>
<feature type="transmembrane region" description="Helical" evidence="7">
    <location>
        <begin position="1162"/>
        <end position="1181"/>
    </location>
</feature>
<keyword evidence="5" id="KW-0572">Peptidoglycan-anchor</keyword>
<dbReference type="PROSITE" id="PS50847">
    <property type="entry name" value="GRAM_POS_ANCHORING"/>
    <property type="match status" value="1"/>
</dbReference>
<dbReference type="Proteomes" id="UP000501945">
    <property type="component" value="Chromosome"/>
</dbReference>
<evidence type="ECO:0000259" key="8">
    <source>
        <dbReference type="PROSITE" id="PS50847"/>
    </source>
</evidence>
<dbReference type="InterPro" id="IPR019931">
    <property type="entry name" value="LPXTG_anchor"/>
</dbReference>
<dbReference type="RefSeq" id="WP_167838216.1">
    <property type="nucleotide sequence ID" value="NZ_CP047616.1"/>
</dbReference>
<sequence>MSADVVATSTSSSAVNAEMTGASSSSAVNAETTSANNSSAVNAETTSANNSSAVNAETTSASSSSAVNAETTSANNSSAVNAETTSANNSSAVNAETTSASSSSAVKTETTSAKSLNTSSSLPSQISGFTVSVTASDGSTMNNGSSFNLSGQSAHLKAINLGFTLTQDGTLTPGSTIKIPVSVTNNSSDLVGSALSSGTSLDIQNVGTIKYQMDGRYGTSGSYIITIGDSFDQTSGKKVIATVTEQPGETSSLVTTNSTQNIVLTIGDNTFTFVPVKRIYEKDTGDYRSSDFAYGPTASQINTGTTITDPNYLNNALSGAENTPADTSIPTGNIINIQRVTTGGSALTQVNLGKYIGSGTLKISEDGTYLIKNDNSVGKDFGQGSGVTSRITLPAGTSDDDILAALNKAGKHSGVVINEGNGQYTIAYNLGKVVGDGAYTFHDLYPNDDAATQADAAQEVNRTDDVNSELNKKLATLYAFQSMGIQSEFKFSDSSIVNTLSGTGTQYSVASDGTVTKVTSNNISSNTTPSNARSEGQSKVTVHYVDKDGKELATQAYSYGYPAGSKIAAQSPDYQVAPKDITGYTLVTSDSPVSSLNGKQLTTSKAVPFLADDQTVYYVYTKNAPTITTEKKTVNETIHYQGAGNQTPADHTASVDFTRQVSTDAVTGEKTYGNWSADQSFDAVTSPELKGYTADKAQIDKQTVNGDSKDLAFTVTYTKNAPTITTEKKTVNETIHYQGAGNQTPADHTASVDFTRQVSTDAVTGEKTYGNWSADQSFDAVTSPELKGYTADKAQIDKQTVNGDSKDLAFTVTYTKNAPTITTEKKTVNETIHYQGAGNQTPADHTASVDFTRQVSTDAVTGEKTYGNWSADQSFDAVKSPELKGYTADKAQIDKQTVNGDSKDLEFTVTYTKNAPTITTEKKTVNETIHYQGAGNQTPADHTASVDFTRQVSTDAVTGEKTYGNWSAAQSFDAVKSPELKGYTADKAQIDKQTVNGDSKDLEFTVTYTKNAPTITTEKKTVNETIHYQGAGNQTPADHTASVDFTRQVSTDAVTGEKTYGNWSAAQSFDAVKSPELKGYTADKAQIDKQTVNGDSKDLEFTVTYTKNAPTMTPGNPSQPSNATNNGVINTSTNTGSKVNNGAVNSPELPQTGENNSQSQTMSFIGILLAMFGSLLGFLGIKKRRND</sequence>
<dbReference type="AlphaFoldDB" id="A0A6H0U985"/>
<feature type="region of interest" description="Disordered" evidence="6">
    <location>
        <begin position="1108"/>
        <end position="1157"/>
    </location>
</feature>
<dbReference type="InterPro" id="IPR041495">
    <property type="entry name" value="Mub_B2"/>
</dbReference>
<protein>
    <submittedName>
        <fullName evidence="9">LPXTG cell wall anchor domain-containing protein</fullName>
    </submittedName>
</protein>
<dbReference type="NCBIfam" id="TIGR01167">
    <property type="entry name" value="LPXTG_anchor"/>
    <property type="match status" value="1"/>
</dbReference>
<evidence type="ECO:0000256" key="2">
    <source>
        <dbReference type="ARBA" id="ARBA00022525"/>
    </source>
</evidence>
<evidence type="ECO:0000313" key="10">
    <source>
        <dbReference type="Proteomes" id="UP000501945"/>
    </source>
</evidence>
<keyword evidence="4" id="KW-0677">Repeat</keyword>
<evidence type="ECO:0000256" key="7">
    <source>
        <dbReference type="SAM" id="Phobius"/>
    </source>
</evidence>
<evidence type="ECO:0000256" key="5">
    <source>
        <dbReference type="ARBA" id="ARBA00023088"/>
    </source>
</evidence>
<keyword evidence="2" id="KW-0964">Secreted</keyword>
<name>A0A6H0U985_9LACT</name>
<feature type="domain" description="Gram-positive cocci surface proteins LPxTG" evidence="8">
    <location>
        <begin position="1149"/>
        <end position="1187"/>
    </location>
</feature>
<keyword evidence="3" id="KW-0732">Signal</keyword>
<dbReference type="Pfam" id="PF17966">
    <property type="entry name" value="Muc_B2"/>
    <property type="match status" value="5"/>
</dbReference>
<gene>
    <name evidence="9" type="ORF">GU336_00440</name>
</gene>